<name>A0A5B1CLT7_9BACT</name>
<dbReference type="CDD" id="cd07937">
    <property type="entry name" value="DRE_TIM_PC_TC_5S"/>
    <property type="match status" value="1"/>
</dbReference>
<dbReference type="InterPro" id="IPR000891">
    <property type="entry name" value="PYR_CT"/>
</dbReference>
<organism evidence="2 3">
    <name type="scientific">Rubripirellula obstinata</name>
    <dbReference type="NCBI Taxonomy" id="406547"/>
    <lineage>
        <taxon>Bacteria</taxon>
        <taxon>Pseudomonadati</taxon>
        <taxon>Planctomycetota</taxon>
        <taxon>Planctomycetia</taxon>
        <taxon>Pirellulales</taxon>
        <taxon>Pirellulaceae</taxon>
        <taxon>Rubripirellula</taxon>
    </lineage>
</organism>
<gene>
    <name evidence="2" type="ORF">LF1_32900</name>
</gene>
<dbReference type="GO" id="GO:0005737">
    <property type="term" value="C:cytoplasm"/>
    <property type="evidence" value="ECO:0007669"/>
    <property type="project" value="TreeGrafter"/>
</dbReference>
<evidence type="ECO:0000313" key="3">
    <source>
        <dbReference type="Proteomes" id="UP000322699"/>
    </source>
</evidence>
<proteinExistence type="predicted"/>
<dbReference type="RefSeq" id="WP_068267014.1">
    <property type="nucleotide sequence ID" value="NZ_LWSK01000148.1"/>
</dbReference>
<dbReference type="GO" id="GO:0004736">
    <property type="term" value="F:pyruvate carboxylase activity"/>
    <property type="evidence" value="ECO:0007669"/>
    <property type="project" value="TreeGrafter"/>
</dbReference>
<reference evidence="2 3" key="1">
    <citation type="submission" date="2019-08" db="EMBL/GenBank/DDBJ databases">
        <title>Deep-cultivation of Planctomycetes and their phenomic and genomic characterization uncovers novel biology.</title>
        <authorList>
            <person name="Wiegand S."/>
            <person name="Jogler M."/>
            <person name="Boedeker C."/>
            <person name="Pinto D."/>
            <person name="Vollmers J."/>
            <person name="Rivas-Marin E."/>
            <person name="Kohn T."/>
            <person name="Peeters S.H."/>
            <person name="Heuer A."/>
            <person name="Rast P."/>
            <person name="Oberbeckmann S."/>
            <person name="Bunk B."/>
            <person name="Jeske O."/>
            <person name="Meyerdierks A."/>
            <person name="Storesund J.E."/>
            <person name="Kallscheuer N."/>
            <person name="Luecker S."/>
            <person name="Lage O.M."/>
            <person name="Pohl T."/>
            <person name="Merkel B.J."/>
            <person name="Hornburger P."/>
            <person name="Mueller R.-W."/>
            <person name="Bruemmer F."/>
            <person name="Labrenz M."/>
            <person name="Spormann A.M."/>
            <person name="Op Den Camp H."/>
            <person name="Overmann J."/>
            <person name="Amann R."/>
            <person name="Jetten M.S.M."/>
            <person name="Mascher T."/>
            <person name="Medema M.H."/>
            <person name="Devos D.P."/>
            <person name="Kaster A.-K."/>
            <person name="Ovreas L."/>
            <person name="Rohde M."/>
            <person name="Galperin M.Y."/>
            <person name="Jogler C."/>
        </authorList>
    </citation>
    <scope>NUCLEOTIDE SEQUENCE [LARGE SCALE GENOMIC DNA]</scope>
    <source>
        <strain evidence="2 3">LF1</strain>
    </source>
</reference>
<dbReference type="Gene3D" id="3.20.20.70">
    <property type="entry name" value="Aldolase class I"/>
    <property type="match status" value="1"/>
</dbReference>
<dbReference type="PROSITE" id="PS50991">
    <property type="entry name" value="PYR_CT"/>
    <property type="match status" value="1"/>
</dbReference>
<keyword evidence="3" id="KW-1185">Reference proteome</keyword>
<dbReference type="SUPFAM" id="SSF51569">
    <property type="entry name" value="Aldolase"/>
    <property type="match status" value="1"/>
</dbReference>
<dbReference type="Pfam" id="PF02436">
    <property type="entry name" value="PYC_OADA"/>
    <property type="match status" value="1"/>
</dbReference>
<dbReference type="GO" id="GO:0047154">
    <property type="term" value="F:methylmalonyl-CoA carboxytransferase activity"/>
    <property type="evidence" value="ECO:0007669"/>
    <property type="project" value="UniProtKB-EC"/>
</dbReference>
<dbReference type="OrthoDB" id="9807469at2"/>
<dbReference type="InterPro" id="IPR003379">
    <property type="entry name" value="Carboxylase_cons_dom"/>
</dbReference>
<dbReference type="SUPFAM" id="SSF89000">
    <property type="entry name" value="post-HMGL domain-like"/>
    <property type="match status" value="1"/>
</dbReference>
<dbReference type="Proteomes" id="UP000322699">
    <property type="component" value="Unassembled WGS sequence"/>
</dbReference>
<dbReference type="InterPro" id="IPR055268">
    <property type="entry name" value="PCB-like"/>
</dbReference>
<sequence length="509" mass="56239">MPDKASQSKRVNLIDTSLRDGHQSLLATRMSTEQCLRLLPMIADEGYDIIELWGGATLDACLRFTGDDPFERLTKFREVCDQTGRHIQIRSLCRGQNLFGYNPYPDNVVYEFMKEACRTGNDRVRIFDALNDHRNLITAIMSTKTFNGHAEAAMSYTTSPVHDNNHFVNFAKQCVEAGADSIAIKDMAGLLHPADAWTLIAAVQEACPGVEISLHSHDTNGLAIATYVVAMMAGIDNIDTAYGPMSGATSQPPAELIRFFADALGIELNVTFKHVAEIDAGLRKIRQELSEVDKNPEHFGHPWPNEPTEAMKAAIGEAIELLQSKDRDKCTKACDVIEEKIMVPQGYPEVDKSQLESQIPGGMLSNLYNQLKDQGKLDLMPKVQEEIPKVRAAAGYLPLVTPTSQIVGSQAAFNVMQNSHYGFVSEPFRDVIMGKYGKLPGPADPEVIKLVSRGEEPFTGRPADLVDDIDLVKVYAENGKLIRSHRDLLLLLLFPMPAKLFLEKANPAT</sequence>
<dbReference type="Pfam" id="PF00682">
    <property type="entry name" value="HMGL-like"/>
    <property type="match status" value="1"/>
</dbReference>
<protein>
    <submittedName>
        <fullName evidence="2">Methylmalonyl-CoA carboxyltransferase 5S subunit</fullName>
        <ecNumber evidence="2">2.1.3.1</ecNumber>
    </submittedName>
</protein>
<evidence type="ECO:0000313" key="2">
    <source>
        <dbReference type="EMBL" id="KAA1260749.1"/>
    </source>
</evidence>
<accession>A0A5B1CLT7</accession>
<keyword evidence="2" id="KW-0808">Transferase</keyword>
<dbReference type="GO" id="GO:0006094">
    <property type="term" value="P:gluconeogenesis"/>
    <property type="evidence" value="ECO:0007669"/>
    <property type="project" value="TreeGrafter"/>
</dbReference>
<feature type="domain" description="Pyruvate carboxyltransferase" evidence="1">
    <location>
        <begin position="11"/>
        <end position="276"/>
    </location>
</feature>
<evidence type="ECO:0000259" key="1">
    <source>
        <dbReference type="PROSITE" id="PS50991"/>
    </source>
</evidence>
<dbReference type="PANTHER" id="PTHR43778">
    <property type="entry name" value="PYRUVATE CARBOXYLASE"/>
    <property type="match status" value="1"/>
</dbReference>
<dbReference type="EC" id="2.1.3.1" evidence="2"/>
<dbReference type="EMBL" id="VRLW01000001">
    <property type="protein sequence ID" value="KAA1260749.1"/>
    <property type="molecule type" value="Genomic_DNA"/>
</dbReference>
<dbReference type="PANTHER" id="PTHR43778:SF2">
    <property type="entry name" value="PYRUVATE CARBOXYLASE, MITOCHONDRIAL"/>
    <property type="match status" value="1"/>
</dbReference>
<dbReference type="AlphaFoldDB" id="A0A5B1CLT7"/>
<comment type="caution">
    <text evidence="2">The sequence shown here is derived from an EMBL/GenBank/DDBJ whole genome shotgun (WGS) entry which is preliminary data.</text>
</comment>
<dbReference type="InterPro" id="IPR013785">
    <property type="entry name" value="Aldolase_TIM"/>
</dbReference>